<dbReference type="Pfam" id="PF09339">
    <property type="entry name" value="HTH_IclR"/>
    <property type="match status" value="1"/>
</dbReference>
<evidence type="ECO:0000313" key="10">
    <source>
        <dbReference type="Proteomes" id="UP000077278"/>
    </source>
</evidence>
<dbReference type="Pfam" id="PF01614">
    <property type="entry name" value="IclR_C"/>
    <property type="match status" value="1"/>
</dbReference>
<dbReference type="SMART" id="SM00346">
    <property type="entry name" value="HTH_ICLR"/>
    <property type="match status" value="1"/>
</dbReference>
<dbReference type="AlphaFoldDB" id="A0ABD7KPB4"/>
<dbReference type="InterPro" id="IPR029016">
    <property type="entry name" value="GAF-like_dom_sf"/>
</dbReference>
<name>A0ABD7KPB4_9ENTR</name>
<evidence type="ECO:0000259" key="6">
    <source>
        <dbReference type="PROSITE" id="PS51078"/>
    </source>
</evidence>
<protein>
    <submittedName>
        <fullName evidence="8">Regulatory protein, IclR</fullName>
    </submittedName>
</protein>
<dbReference type="SUPFAM" id="SSF46785">
    <property type="entry name" value="Winged helix' DNA-binding domain"/>
    <property type="match status" value="1"/>
</dbReference>
<gene>
    <name evidence="8" type="primary">kdgR_2</name>
    <name evidence="8" type="ORF">SAMEA2273136_04740</name>
    <name evidence="7" type="ORF">SAMEA2273443_02766</name>
</gene>
<dbReference type="InterPro" id="IPR036388">
    <property type="entry name" value="WH-like_DNA-bd_sf"/>
</dbReference>
<feature type="domain" description="IclR-ED" evidence="6">
    <location>
        <begin position="112"/>
        <end position="295"/>
    </location>
</feature>
<dbReference type="Proteomes" id="UP000077063">
    <property type="component" value="Unassembled WGS sequence"/>
</dbReference>
<accession>A0ABD7KPB4</accession>
<dbReference type="EMBL" id="FKDK01000010">
    <property type="protein sequence ID" value="SAA73531.1"/>
    <property type="molecule type" value="Genomic_DNA"/>
</dbReference>
<dbReference type="InterPro" id="IPR036390">
    <property type="entry name" value="WH_DNA-bd_sf"/>
</dbReference>
<dbReference type="Gene3D" id="3.30.450.40">
    <property type="match status" value="1"/>
</dbReference>
<dbReference type="PANTHER" id="PTHR30136:SF7">
    <property type="entry name" value="HTH-TYPE TRANSCRIPTIONAL REGULATOR KDGR-RELATED"/>
    <property type="match status" value="1"/>
</dbReference>
<keyword evidence="1" id="KW-0678">Repressor</keyword>
<dbReference type="Proteomes" id="UP000077278">
    <property type="component" value="Unassembled WGS sequence"/>
</dbReference>
<dbReference type="FunFam" id="1.10.10.10:FF:000056">
    <property type="entry name" value="IclR family transcriptional regulator"/>
    <property type="match status" value="1"/>
</dbReference>
<evidence type="ECO:0000313" key="9">
    <source>
        <dbReference type="Proteomes" id="UP000077063"/>
    </source>
</evidence>
<evidence type="ECO:0000313" key="8">
    <source>
        <dbReference type="EMBL" id="SAD40199.1"/>
    </source>
</evidence>
<comment type="caution">
    <text evidence="8">The sequence shown here is derived from an EMBL/GenBank/DDBJ whole genome shotgun (WGS) entry which is preliminary data.</text>
</comment>
<dbReference type="FunFam" id="3.30.450.40:FF:000009">
    <property type="entry name" value="DNA-binding transcriptional regulator KdgR"/>
    <property type="match status" value="1"/>
</dbReference>
<dbReference type="GO" id="GO:0003677">
    <property type="term" value="F:DNA binding"/>
    <property type="evidence" value="ECO:0007669"/>
    <property type="project" value="UniProtKB-KW"/>
</dbReference>
<evidence type="ECO:0000256" key="1">
    <source>
        <dbReference type="ARBA" id="ARBA00022491"/>
    </source>
</evidence>
<dbReference type="GO" id="GO:0045892">
    <property type="term" value="P:negative regulation of DNA-templated transcription"/>
    <property type="evidence" value="ECO:0007669"/>
    <property type="project" value="UniProtKB-ARBA"/>
</dbReference>
<dbReference type="PROSITE" id="PS51078">
    <property type="entry name" value="ICLR_ED"/>
    <property type="match status" value="1"/>
</dbReference>
<feature type="domain" description="HTH iclR-type" evidence="5">
    <location>
        <begin position="49"/>
        <end position="111"/>
    </location>
</feature>
<dbReference type="Gene3D" id="1.10.10.10">
    <property type="entry name" value="Winged helix-like DNA-binding domain superfamily/Winged helix DNA-binding domain"/>
    <property type="match status" value="1"/>
</dbReference>
<dbReference type="PANTHER" id="PTHR30136">
    <property type="entry name" value="HELIX-TURN-HELIX TRANSCRIPTIONAL REGULATOR, ICLR FAMILY"/>
    <property type="match status" value="1"/>
</dbReference>
<dbReference type="SUPFAM" id="SSF55781">
    <property type="entry name" value="GAF domain-like"/>
    <property type="match status" value="1"/>
</dbReference>
<keyword evidence="9" id="KW-1185">Reference proteome</keyword>
<dbReference type="InterPro" id="IPR050707">
    <property type="entry name" value="HTH_MetabolicPath_Reg"/>
</dbReference>
<evidence type="ECO:0000256" key="2">
    <source>
        <dbReference type="ARBA" id="ARBA00023015"/>
    </source>
</evidence>
<keyword evidence="2" id="KW-0805">Transcription regulation</keyword>
<evidence type="ECO:0000256" key="3">
    <source>
        <dbReference type="ARBA" id="ARBA00023125"/>
    </source>
</evidence>
<keyword evidence="4" id="KW-0804">Transcription</keyword>
<reference evidence="9 10" key="1">
    <citation type="submission" date="2016-03" db="EMBL/GenBank/DDBJ databases">
        <authorList>
            <consortium name="Pathogen Informatics"/>
        </authorList>
    </citation>
    <scope>NUCLEOTIDE SEQUENCE [LARGE SCALE GENOMIC DNA]</scope>
    <source>
        <strain evidence="9">e2161</strain>
        <strain evidence="7">E2161</strain>
        <strain evidence="10">e264</strain>
        <strain evidence="8">E264</strain>
    </source>
</reference>
<proteinExistence type="predicted"/>
<keyword evidence="3" id="KW-0238">DNA-binding</keyword>
<evidence type="ECO:0000259" key="5">
    <source>
        <dbReference type="PROSITE" id="PS51077"/>
    </source>
</evidence>
<organism evidence="8 10">
    <name type="scientific">Enterobacter roggenkampii</name>
    <dbReference type="NCBI Taxonomy" id="1812935"/>
    <lineage>
        <taxon>Bacteria</taxon>
        <taxon>Pseudomonadati</taxon>
        <taxon>Pseudomonadota</taxon>
        <taxon>Gammaproteobacteria</taxon>
        <taxon>Enterobacterales</taxon>
        <taxon>Enterobacteriaceae</taxon>
        <taxon>Enterobacter</taxon>
        <taxon>Enterobacter cloacae complex</taxon>
    </lineage>
</organism>
<evidence type="ECO:0000256" key="4">
    <source>
        <dbReference type="ARBA" id="ARBA00023163"/>
    </source>
</evidence>
<dbReference type="PROSITE" id="PS51077">
    <property type="entry name" value="HTH_ICLR"/>
    <property type="match status" value="1"/>
</dbReference>
<dbReference type="EMBL" id="FKDD01000036">
    <property type="protein sequence ID" value="SAD40199.1"/>
    <property type="molecule type" value="Genomic_DNA"/>
</dbReference>
<dbReference type="InterPro" id="IPR005471">
    <property type="entry name" value="Tscrpt_reg_IclR_N"/>
</dbReference>
<sequence>MALRPDALTPALSHGERENTGSISLIFHPEKGTFSPSFQRGHASIMPIIQSVERALQILDLFNEQATELKITDISKLMGLSKSTLHSLLKTLQLHGYIDQNPENGKYRLGMKLVERGHFVVGSIDIRQKAKGWLTELSQRTGQTTHLGILDGREGVYIEKIEGKLAAIAYSRIGRRLPVHATAIGKVLIAWLGETELNALLEGYQYTTFTPATLASREALMIALAQTREQGYALDSEENEQGVRCVAVPVWNHESRVIAALSLSTLTSRVDDAELADFREQLQQAGLALSRALGYPA</sequence>
<dbReference type="InterPro" id="IPR014757">
    <property type="entry name" value="Tscrpt_reg_IclR_C"/>
</dbReference>
<evidence type="ECO:0000313" key="7">
    <source>
        <dbReference type="EMBL" id="SAA73531.1"/>
    </source>
</evidence>